<name>A0ABU9D2M2_9NOCA</name>
<dbReference type="PANTHER" id="PTHR30532">
    <property type="entry name" value="IRON III DICITRATE-BINDING PERIPLASMIC PROTEIN"/>
    <property type="match status" value="1"/>
</dbReference>
<feature type="domain" description="Fe/B12 periplasmic-binding" evidence="7">
    <location>
        <begin position="59"/>
        <end position="319"/>
    </location>
</feature>
<evidence type="ECO:0000259" key="7">
    <source>
        <dbReference type="PROSITE" id="PS50983"/>
    </source>
</evidence>
<dbReference type="RefSeq" id="WP_341442720.1">
    <property type="nucleotide sequence ID" value="NZ_JBBPCN010000001.1"/>
</dbReference>
<sequence>MKKTVQLVAAGASVLALAVGCSPDNTTATSAGSDSDSGGFPVTIEHKFGETVVDAEPTRVVTIGFNEQDFALALGVKPVATRGNLSYDYRQRPWAQEALGGTEIPEVGSTDLNLEQIAAQSPDLILGPYSFIDQGQYDTLSGMAPTIADIGGYDDVPAATWQQEFAVVGEALGKSQEAQDQTAELEQKFATTESENPQFTGKSLSLAFVMDDGSYLLLGKDDIRALFFTDLGFEIPDASETISPENLDRLDTDVLVIAGQSHEQLQANPLLAALDVVNQDRTVYIGPFSTDLPSALGYSSPLSLDYAIDGFTPMLAAATDDDPSTVVPDPAS</sequence>
<gene>
    <name evidence="8" type="ORF">AABD04_23655</name>
</gene>
<proteinExistence type="inferred from homology"/>
<dbReference type="InterPro" id="IPR051313">
    <property type="entry name" value="Bact_iron-sidero_bind"/>
</dbReference>
<dbReference type="Gene3D" id="3.40.50.1980">
    <property type="entry name" value="Nitrogenase molybdenum iron protein domain"/>
    <property type="match status" value="2"/>
</dbReference>
<comment type="caution">
    <text evidence="8">The sequence shown here is derived from an EMBL/GenBank/DDBJ whole genome shotgun (WGS) entry which is preliminary data.</text>
</comment>
<comment type="subcellular location">
    <subcellularLocation>
        <location evidence="1">Cell envelope</location>
    </subcellularLocation>
</comment>
<keyword evidence="4 6" id="KW-0732">Signal</keyword>
<dbReference type="PROSITE" id="PS50983">
    <property type="entry name" value="FE_B12_PBP"/>
    <property type="match status" value="1"/>
</dbReference>
<keyword evidence="5" id="KW-0175">Coiled coil</keyword>
<comment type="similarity">
    <text evidence="2">Belongs to the bacterial solute-binding protein 8 family.</text>
</comment>
<evidence type="ECO:0000256" key="6">
    <source>
        <dbReference type="SAM" id="SignalP"/>
    </source>
</evidence>
<dbReference type="SUPFAM" id="SSF53807">
    <property type="entry name" value="Helical backbone' metal receptor"/>
    <property type="match status" value="1"/>
</dbReference>
<dbReference type="InterPro" id="IPR002491">
    <property type="entry name" value="ABC_transptr_periplasmic_BD"/>
</dbReference>
<keyword evidence="3" id="KW-0813">Transport</keyword>
<evidence type="ECO:0000256" key="4">
    <source>
        <dbReference type="ARBA" id="ARBA00022729"/>
    </source>
</evidence>
<dbReference type="Pfam" id="PF01497">
    <property type="entry name" value="Peripla_BP_2"/>
    <property type="match status" value="1"/>
</dbReference>
<dbReference type="PANTHER" id="PTHR30532:SF24">
    <property type="entry name" value="FERRIC ENTEROBACTIN-BINDING PERIPLASMIC PROTEIN FEPB"/>
    <property type="match status" value="1"/>
</dbReference>
<evidence type="ECO:0000256" key="2">
    <source>
        <dbReference type="ARBA" id="ARBA00008814"/>
    </source>
</evidence>
<evidence type="ECO:0000313" key="9">
    <source>
        <dbReference type="Proteomes" id="UP001456513"/>
    </source>
</evidence>
<protein>
    <submittedName>
        <fullName evidence="8">ABC transporter substrate-binding protein</fullName>
    </submittedName>
</protein>
<evidence type="ECO:0000256" key="1">
    <source>
        <dbReference type="ARBA" id="ARBA00004196"/>
    </source>
</evidence>
<dbReference type="EMBL" id="JBBPCN010000001">
    <property type="protein sequence ID" value="MEK8073853.1"/>
    <property type="molecule type" value="Genomic_DNA"/>
</dbReference>
<evidence type="ECO:0000313" key="8">
    <source>
        <dbReference type="EMBL" id="MEK8073853.1"/>
    </source>
</evidence>
<keyword evidence="9" id="KW-1185">Reference proteome</keyword>
<evidence type="ECO:0000256" key="3">
    <source>
        <dbReference type="ARBA" id="ARBA00022448"/>
    </source>
</evidence>
<accession>A0ABU9D2M2</accession>
<feature type="chain" id="PRO_5045452708" evidence="6">
    <location>
        <begin position="19"/>
        <end position="332"/>
    </location>
</feature>
<feature type="coiled-coil region" evidence="5">
    <location>
        <begin position="168"/>
        <end position="195"/>
    </location>
</feature>
<dbReference type="Proteomes" id="UP001456513">
    <property type="component" value="Unassembled WGS sequence"/>
</dbReference>
<dbReference type="PROSITE" id="PS51257">
    <property type="entry name" value="PROKAR_LIPOPROTEIN"/>
    <property type="match status" value="1"/>
</dbReference>
<feature type="signal peptide" evidence="6">
    <location>
        <begin position="1"/>
        <end position="18"/>
    </location>
</feature>
<evidence type="ECO:0000256" key="5">
    <source>
        <dbReference type="SAM" id="Coils"/>
    </source>
</evidence>
<organism evidence="8 9">
    <name type="scientific">Rhodococcus navarretei</name>
    <dbReference type="NCBI Taxonomy" id="3128981"/>
    <lineage>
        <taxon>Bacteria</taxon>
        <taxon>Bacillati</taxon>
        <taxon>Actinomycetota</taxon>
        <taxon>Actinomycetes</taxon>
        <taxon>Mycobacteriales</taxon>
        <taxon>Nocardiaceae</taxon>
        <taxon>Rhodococcus</taxon>
    </lineage>
</organism>
<reference evidence="8 9" key="1">
    <citation type="submission" date="2024-03" db="EMBL/GenBank/DDBJ databases">
        <title>Rhodococcus navarretei sp. nov. and Pseudarthrobacter quantumdoti sp. nov., two new species with the ability to biosynthesize Quantum Dots isolated from soil samples at Union Glacier, Antarctica.</title>
        <authorList>
            <person name="Vargas M."/>
        </authorList>
    </citation>
    <scope>NUCLEOTIDE SEQUENCE [LARGE SCALE GENOMIC DNA]</scope>
    <source>
        <strain evidence="8 9">EXRC-4A-4</strain>
    </source>
</reference>